<evidence type="ECO:0000256" key="4">
    <source>
        <dbReference type="ARBA" id="ARBA00023186"/>
    </source>
</evidence>
<dbReference type="STRING" id="384616.Pisl_0501"/>
<dbReference type="GO" id="GO:0005524">
    <property type="term" value="F:ATP binding"/>
    <property type="evidence" value="ECO:0007669"/>
    <property type="project" value="UniProtKB-KW"/>
</dbReference>
<dbReference type="InterPro" id="IPR027409">
    <property type="entry name" value="GroEL-like_apical_dom_sf"/>
</dbReference>
<dbReference type="NCBIfam" id="TIGR02339">
    <property type="entry name" value="thermosome_arch"/>
    <property type="match status" value="1"/>
</dbReference>
<dbReference type="InterPro" id="IPR027413">
    <property type="entry name" value="GROEL-like_equatorial_sf"/>
</dbReference>
<keyword evidence="11" id="KW-1185">Reference proteome</keyword>
<evidence type="ECO:0000256" key="3">
    <source>
        <dbReference type="ARBA" id="ARBA00022840"/>
    </source>
</evidence>
<reference evidence="10" key="1">
    <citation type="submission" date="2006-12" db="EMBL/GenBank/DDBJ databases">
        <title>Complete sequence of Pyrobaculum islandicum DSM 4184.</title>
        <authorList>
            <person name="Copeland A."/>
            <person name="Lucas S."/>
            <person name="Lapidus A."/>
            <person name="Barry K."/>
            <person name="Detter J.C."/>
            <person name="Glavina del Rio T."/>
            <person name="Dalin E."/>
            <person name="Tice H."/>
            <person name="Pitluck S."/>
            <person name="Meincke L."/>
            <person name="Brettin T."/>
            <person name="Bruce D."/>
            <person name="Han C."/>
            <person name="Tapia R."/>
            <person name="Gilna P."/>
            <person name="Schmutz J."/>
            <person name="Larimer F."/>
            <person name="Land M."/>
            <person name="Hauser L."/>
            <person name="Kyrpides N."/>
            <person name="Mikhailova N."/>
            <person name="Cozen A.E."/>
            <person name="Fitz-Gibbon S.T."/>
            <person name="House C.H."/>
            <person name="Saltikov C."/>
            <person name="Lowe T."/>
            <person name="Richardson P."/>
        </authorList>
    </citation>
    <scope>NUCLEOTIDE SEQUENCE [LARGE SCALE GENOMIC DNA]</scope>
    <source>
        <strain evidence="10">DSM 4184</strain>
    </source>
</reference>
<dbReference type="AlphaFoldDB" id="A1RRU7"/>
<dbReference type="PROSITE" id="PS00995">
    <property type="entry name" value="TCP1_3"/>
    <property type="match status" value="1"/>
</dbReference>
<dbReference type="InterPro" id="IPR002423">
    <property type="entry name" value="Cpn60/GroEL/TCP-1"/>
</dbReference>
<evidence type="ECO:0000256" key="2">
    <source>
        <dbReference type="ARBA" id="ARBA00022741"/>
    </source>
</evidence>
<dbReference type="KEGG" id="pis:Pisl_0501"/>
<accession>A1RRU7</accession>
<dbReference type="Pfam" id="PF00118">
    <property type="entry name" value="Cpn60_TCP1"/>
    <property type="match status" value="1"/>
</dbReference>
<dbReference type="SUPFAM" id="SSF48592">
    <property type="entry name" value="GroEL equatorial domain-like"/>
    <property type="match status" value="1"/>
</dbReference>
<dbReference type="NCBIfam" id="NF041082">
    <property type="entry name" value="thermosome_alpha"/>
    <property type="match status" value="1"/>
</dbReference>
<dbReference type="GO" id="GO:0016887">
    <property type="term" value="F:ATP hydrolysis activity"/>
    <property type="evidence" value="ECO:0007669"/>
    <property type="project" value="InterPro"/>
</dbReference>
<organism evidence="10 11">
    <name type="scientific">Pyrobaculum islandicum (strain DSM 4184 / JCM 9189 / GEO3)</name>
    <dbReference type="NCBI Taxonomy" id="384616"/>
    <lineage>
        <taxon>Archaea</taxon>
        <taxon>Thermoproteota</taxon>
        <taxon>Thermoprotei</taxon>
        <taxon>Thermoproteales</taxon>
        <taxon>Thermoproteaceae</taxon>
        <taxon>Pyrobaculum</taxon>
    </lineage>
</organism>
<dbReference type="Gene3D" id="3.30.260.10">
    <property type="entry name" value="TCP-1-like chaperonin intermediate domain"/>
    <property type="match status" value="1"/>
</dbReference>
<dbReference type="InterPro" id="IPR017998">
    <property type="entry name" value="Chaperone_TCP-1"/>
</dbReference>
<gene>
    <name evidence="10" type="ordered locus">Pisl_0501</name>
</gene>
<dbReference type="InterPro" id="IPR053374">
    <property type="entry name" value="TCP-1_chaperonin"/>
</dbReference>
<evidence type="ECO:0000313" key="11">
    <source>
        <dbReference type="Proteomes" id="UP000002595"/>
    </source>
</evidence>
<evidence type="ECO:0000256" key="6">
    <source>
        <dbReference type="ARBA" id="ARBA00076811"/>
    </source>
</evidence>
<dbReference type="GO" id="GO:0051082">
    <property type="term" value="F:unfolded protein binding"/>
    <property type="evidence" value="ECO:0007669"/>
    <property type="project" value="InterPro"/>
</dbReference>
<dbReference type="Proteomes" id="UP000002595">
    <property type="component" value="Chromosome"/>
</dbReference>
<dbReference type="PANTHER" id="PTHR11353">
    <property type="entry name" value="CHAPERONIN"/>
    <property type="match status" value="1"/>
</dbReference>
<evidence type="ECO:0000256" key="8">
    <source>
        <dbReference type="RuleBase" id="RU004187"/>
    </source>
</evidence>
<dbReference type="FunFam" id="1.10.560.10:FF:000017">
    <property type="entry name" value="T-complex protein 1 subunit eta"/>
    <property type="match status" value="1"/>
</dbReference>
<dbReference type="EMBL" id="CP000504">
    <property type="protein sequence ID" value="ABL87679.1"/>
    <property type="molecule type" value="Genomic_DNA"/>
</dbReference>
<dbReference type="Gene3D" id="3.50.7.10">
    <property type="entry name" value="GroEL"/>
    <property type="match status" value="1"/>
</dbReference>
<dbReference type="NCBIfam" id="NF041083">
    <property type="entry name" value="thermosome_beta"/>
    <property type="match status" value="1"/>
</dbReference>
<evidence type="ECO:0000256" key="1">
    <source>
        <dbReference type="ARBA" id="ARBA00008020"/>
    </source>
</evidence>
<dbReference type="GO" id="GO:0032991">
    <property type="term" value="C:protein-containing complex"/>
    <property type="evidence" value="ECO:0007669"/>
    <property type="project" value="UniProtKB-ARBA"/>
</dbReference>
<dbReference type="eggNOG" id="arCOG01257">
    <property type="taxonomic scope" value="Archaea"/>
</dbReference>
<proteinExistence type="inferred from homology"/>
<evidence type="ECO:0000256" key="5">
    <source>
        <dbReference type="ARBA" id="ARBA00073562"/>
    </source>
</evidence>
<keyword evidence="4 8" id="KW-0143">Chaperone</keyword>
<evidence type="ECO:0000313" key="10">
    <source>
        <dbReference type="EMBL" id="ABL87679.1"/>
    </source>
</evidence>
<protein>
    <recommendedName>
        <fullName evidence="5">Thermosome subunit beta</fullName>
    </recommendedName>
    <alternativeName>
        <fullName evidence="6">Chaperonin subunit beta</fullName>
    </alternativeName>
    <alternativeName>
        <fullName evidence="7">Thermosome subunit 2</fullName>
    </alternativeName>
</protein>
<keyword evidence="2 8" id="KW-0547">Nucleotide-binding</keyword>
<keyword evidence="3 8" id="KW-0067">ATP-binding</keyword>
<dbReference type="InterPro" id="IPR002194">
    <property type="entry name" value="Chaperonin_TCP-1_CS"/>
</dbReference>
<dbReference type="Gene3D" id="1.10.560.10">
    <property type="entry name" value="GroEL-like equatorial domain"/>
    <property type="match status" value="1"/>
</dbReference>
<dbReference type="HOGENOM" id="CLU_008891_7_3_2"/>
<feature type="region of interest" description="Disordered" evidence="9">
    <location>
        <begin position="537"/>
        <end position="560"/>
    </location>
</feature>
<comment type="similarity">
    <text evidence="1 8">Belongs to the TCP-1 chaperonin family.</text>
</comment>
<dbReference type="GO" id="GO:0140662">
    <property type="term" value="F:ATP-dependent protein folding chaperone"/>
    <property type="evidence" value="ECO:0007669"/>
    <property type="project" value="InterPro"/>
</dbReference>
<dbReference type="InterPro" id="IPR054827">
    <property type="entry name" value="thermosome_alpha"/>
</dbReference>
<dbReference type="PRINTS" id="PR00304">
    <property type="entry name" value="TCOMPLEXTCP1"/>
</dbReference>
<dbReference type="SUPFAM" id="SSF52029">
    <property type="entry name" value="GroEL apical domain-like"/>
    <property type="match status" value="1"/>
</dbReference>
<dbReference type="CDD" id="cd03343">
    <property type="entry name" value="cpn60"/>
    <property type="match status" value="1"/>
</dbReference>
<dbReference type="InterPro" id="IPR012714">
    <property type="entry name" value="Thermosome_arc"/>
</dbReference>
<dbReference type="SUPFAM" id="SSF54849">
    <property type="entry name" value="GroEL-intermediate domain like"/>
    <property type="match status" value="1"/>
</dbReference>
<dbReference type="InterPro" id="IPR027410">
    <property type="entry name" value="TCP-1-like_intermed_sf"/>
</dbReference>
<evidence type="ECO:0000256" key="9">
    <source>
        <dbReference type="SAM" id="MobiDB-lite"/>
    </source>
</evidence>
<name>A1RRU7_PYRIL</name>
<dbReference type="GO" id="GO:0005737">
    <property type="term" value="C:cytoplasm"/>
    <property type="evidence" value="ECO:0007669"/>
    <property type="project" value="UniProtKB-ARBA"/>
</dbReference>
<evidence type="ECO:0000256" key="7">
    <source>
        <dbReference type="ARBA" id="ARBA00076887"/>
    </source>
</evidence>
<sequence>MHNFCQTMSQTQAPRTGVPIMILKEGSQRTTGVDARRSNIQAAKVIAEILATSLGPRGMDKMLIDAFGDVTITGDGATILKEMEVQHPAAKLLIEVAKAQDAEVGDGTTTVVVLAGKLLELGEELLEEGIHPTIVIDGYKKAADYALKVAEEIAKPVELTKEQLLKVVSNALSSKVVAETRDYLANIVVEAALQAVETRDGKPYLDLDWIKIEKKKGKSIYETQLVRGIVLDKEVVHPGMPKRITNAKIAILDAPLEIEKPEWTTKISVTSPDQIKAFLDQEAEILKSYVDHLASIGANVVITQKGIDEVAQHFLAKKGIMAVRRVKRSDIEKLARATGAKIITSIKDARPEDLGTAGLVEERKVGEEKMVFVEDIPNPRAVTILVRGGSDRILDEVERSLQDALHVARDLFREPKIVPGGGAFEIEVARRVREFARKLPGKEQLAALKFADALEHIPTILALTAGLDPVDAIAELRRRHDNGEITTGIDVYGGKIADMAALNVWDPLLVKKQVIKSAVEAAIMILRIDDIIAAGAPKKEEKKGKKEGEEGEEKSETKFD</sequence>